<evidence type="ECO:0000313" key="1">
    <source>
        <dbReference type="EMBL" id="KAF2856252.1"/>
    </source>
</evidence>
<sequence length="166" mass="19337">MVRYFLDQCFDIAIILQLPPINSFNQVLFAPSSRRSCVSQCRSRIAKLCYEYSQAIGRHSNHNICHKPPIALASGRQQPRYRRVIAMRSEFHRIPTGINVFTRMGESLRSLRQRRSLHLDFATFPFCMSTEDQHHDLPGRGCKVTLHFRPCIEQAWFLWAALETTD</sequence>
<dbReference type="Proteomes" id="UP000799423">
    <property type="component" value="Unassembled WGS sequence"/>
</dbReference>
<name>A0A6A7BM54_9PLEO</name>
<protein>
    <submittedName>
        <fullName evidence="1">Uncharacterized protein</fullName>
    </submittedName>
</protein>
<gene>
    <name evidence="1" type="ORF">T440DRAFT_103504</name>
</gene>
<evidence type="ECO:0000313" key="2">
    <source>
        <dbReference type="Proteomes" id="UP000799423"/>
    </source>
</evidence>
<dbReference type="AlphaFoldDB" id="A0A6A7BM54"/>
<proteinExistence type="predicted"/>
<keyword evidence="2" id="KW-1185">Reference proteome</keyword>
<dbReference type="EMBL" id="MU006289">
    <property type="protein sequence ID" value="KAF2856252.1"/>
    <property type="molecule type" value="Genomic_DNA"/>
</dbReference>
<accession>A0A6A7BM54</accession>
<reference evidence="1" key="1">
    <citation type="submission" date="2020-01" db="EMBL/GenBank/DDBJ databases">
        <authorList>
            <consortium name="DOE Joint Genome Institute"/>
            <person name="Haridas S."/>
            <person name="Albert R."/>
            <person name="Binder M."/>
            <person name="Bloem J."/>
            <person name="Labutti K."/>
            <person name="Salamov A."/>
            <person name="Andreopoulos B."/>
            <person name="Baker S.E."/>
            <person name="Barry K."/>
            <person name="Bills G."/>
            <person name="Bluhm B.H."/>
            <person name="Cannon C."/>
            <person name="Castanera R."/>
            <person name="Culley D.E."/>
            <person name="Daum C."/>
            <person name="Ezra D."/>
            <person name="Gonzalez J.B."/>
            <person name="Henrissat B."/>
            <person name="Kuo A."/>
            <person name="Liang C."/>
            <person name="Lipzen A."/>
            <person name="Lutzoni F."/>
            <person name="Magnuson J."/>
            <person name="Mondo S."/>
            <person name="Nolan M."/>
            <person name="Ohm R."/>
            <person name="Pangilinan J."/>
            <person name="Park H.-J."/>
            <person name="Ramirez L."/>
            <person name="Alfaro M."/>
            <person name="Sun H."/>
            <person name="Tritt A."/>
            <person name="Yoshinaga Y."/>
            <person name="Zwiers L.-H."/>
            <person name="Turgeon B.G."/>
            <person name="Goodwin S.B."/>
            <person name="Spatafora J.W."/>
            <person name="Crous P.W."/>
            <person name="Grigoriev I.V."/>
        </authorList>
    </citation>
    <scope>NUCLEOTIDE SEQUENCE</scope>
    <source>
        <strain evidence="1">IPT5</strain>
    </source>
</reference>
<organism evidence="1 2">
    <name type="scientific">Plenodomus tracheiphilus IPT5</name>
    <dbReference type="NCBI Taxonomy" id="1408161"/>
    <lineage>
        <taxon>Eukaryota</taxon>
        <taxon>Fungi</taxon>
        <taxon>Dikarya</taxon>
        <taxon>Ascomycota</taxon>
        <taxon>Pezizomycotina</taxon>
        <taxon>Dothideomycetes</taxon>
        <taxon>Pleosporomycetidae</taxon>
        <taxon>Pleosporales</taxon>
        <taxon>Pleosporineae</taxon>
        <taxon>Leptosphaeriaceae</taxon>
        <taxon>Plenodomus</taxon>
    </lineage>
</organism>